<sequence>MMSNSGIMPHRTNMTSINQIDEDSVSATTPTTEQNTNSTRNVTKRPKQGDDSFELE</sequence>
<evidence type="ECO:0000256" key="1">
    <source>
        <dbReference type="SAM" id="MobiDB-lite"/>
    </source>
</evidence>
<dbReference type="Proteomes" id="UP000681720">
    <property type="component" value="Unassembled WGS sequence"/>
</dbReference>
<feature type="non-terminal residue" evidence="2">
    <location>
        <position position="56"/>
    </location>
</feature>
<comment type="caution">
    <text evidence="2">The sequence shown here is derived from an EMBL/GenBank/DDBJ whole genome shotgun (WGS) entry which is preliminary data.</text>
</comment>
<protein>
    <submittedName>
        <fullName evidence="2">Uncharacterized protein</fullName>
    </submittedName>
</protein>
<feature type="region of interest" description="Disordered" evidence="1">
    <location>
        <begin position="1"/>
        <end position="56"/>
    </location>
</feature>
<reference evidence="2" key="1">
    <citation type="submission" date="2021-02" db="EMBL/GenBank/DDBJ databases">
        <authorList>
            <person name="Nowell W R."/>
        </authorList>
    </citation>
    <scope>NUCLEOTIDE SEQUENCE</scope>
</reference>
<organism evidence="2 3">
    <name type="scientific">Rotaria magnacalcarata</name>
    <dbReference type="NCBI Taxonomy" id="392030"/>
    <lineage>
        <taxon>Eukaryota</taxon>
        <taxon>Metazoa</taxon>
        <taxon>Spiralia</taxon>
        <taxon>Gnathifera</taxon>
        <taxon>Rotifera</taxon>
        <taxon>Eurotatoria</taxon>
        <taxon>Bdelloidea</taxon>
        <taxon>Philodinida</taxon>
        <taxon>Philodinidae</taxon>
        <taxon>Rotaria</taxon>
    </lineage>
</organism>
<name>A0A8S3A9X0_9BILA</name>
<accession>A0A8S3A9X0</accession>
<proteinExistence type="predicted"/>
<feature type="compositionally biased region" description="Low complexity" evidence="1">
    <location>
        <begin position="28"/>
        <end position="39"/>
    </location>
</feature>
<gene>
    <name evidence="2" type="ORF">GIL414_LOCUS43590</name>
</gene>
<dbReference type="AlphaFoldDB" id="A0A8S3A9X0"/>
<evidence type="ECO:0000313" key="3">
    <source>
        <dbReference type="Proteomes" id="UP000681720"/>
    </source>
</evidence>
<evidence type="ECO:0000313" key="2">
    <source>
        <dbReference type="EMBL" id="CAF4714517.1"/>
    </source>
</evidence>
<feature type="compositionally biased region" description="Polar residues" evidence="1">
    <location>
        <begin position="1"/>
        <end position="19"/>
    </location>
</feature>
<dbReference type="EMBL" id="CAJOBJ010129472">
    <property type="protein sequence ID" value="CAF4714517.1"/>
    <property type="molecule type" value="Genomic_DNA"/>
</dbReference>